<feature type="region of interest" description="Disordered" evidence="3">
    <location>
        <begin position="392"/>
        <end position="446"/>
    </location>
</feature>
<feature type="compositionally biased region" description="Gly residues" evidence="3">
    <location>
        <begin position="406"/>
        <end position="438"/>
    </location>
</feature>
<dbReference type="CDD" id="cd08063">
    <property type="entry name" value="MPN_CSN6"/>
    <property type="match status" value="1"/>
</dbReference>
<dbReference type="GeneID" id="54362754"/>
<keyword evidence="4" id="KW-1185">Reference proteome</keyword>
<keyword evidence="2" id="KW-0736">Signalosome</keyword>
<proteinExistence type="inferred from homology"/>
<keyword evidence="2" id="KW-0963">Cytoplasm</keyword>
<comment type="subcellular location">
    <subcellularLocation>
        <location evidence="2">Cytoplasm</location>
    </subcellularLocation>
    <subcellularLocation>
        <location evidence="2">Nucleus</location>
    </subcellularLocation>
</comment>
<evidence type="ECO:0000256" key="2">
    <source>
        <dbReference type="RuleBase" id="RU367006"/>
    </source>
</evidence>
<protein>
    <recommendedName>
        <fullName evidence="2">COP9 signalosome complex subunit 6</fullName>
    </recommendedName>
</protein>
<evidence type="ECO:0000313" key="5">
    <source>
        <dbReference type="RefSeq" id="XP_033459069.1"/>
    </source>
</evidence>
<organism evidence="5">
    <name type="scientific">Dissoconium aciculare CBS 342.82</name>
    <dbReference type="NCBI Taxonomy" id="1314786"/>
    <lineage>
        <taxon>Eukaryota</taxon>
        <taxon>Fungi</taxon>
        <taxon>Dikarya</taxon>
        <taxon>Ascomycota</taxon>
        <taxon>Pezizomycotina</taxon>
        <taxon>Dothideomycetes</taxon>
        <taxon>Dothideomycetidae</taxon>
        <taxon>Mycosphaerellales</taxon>
        <taxon>Dissoconiaceae</taxon>
        <taxon>Dissoconium</taxon>
    </lineage>
</organism>
<dbReference type="PANTHER" id="PTHR10540">
    <property type="entry name" value="EUKARYOTIC TRANSLATION INITIATION FACTOR 3 SUBUNIT F-RELATED"/>
    <property type="match status" value="1"/>
</dbReference>
<evidence type="ECO:0000313" key="4">
    <source>
        <dbReference type="Proteomes" id="UP000504637"/>
    </source>
</evidence>
<gene>
    <name evidence="5" type="ORF">K489DRAFT_380769</name>
</gene>
<feature type="compositionally biased region" description="Polar residues" evidence="3">
    <location>
        <begin position="238"/>
        <end position="249"/>
    </location>
</feature>
<dbReference type="GO" id="GO:0008180">
    <property type="term" value="C:COP9 signalosome"/>
    <property type="evidence" value="ECO:0007669"/>
    <property type="project" value="UniProtKB-UniRule"/>
</dbReference>
<dbReference type="Proteomes" id="UP000504637">
    <property type="component" value="Unplaced"/>
</dbReference>
<feature type="region of interest" description="Disordered" evidence="3">
    <location>
        <begin position="284"/>
        <end position="313"/>
    </location>
</feature>
<dbReference type="GO" id="GO:0000338">
    <property type="term" value="P:protein deneddylation"/>
    <property type="evidence" value="ECO:0007669"/>
    <property type="project" value="InterPro"/>
</dbReference>
<keyword evidence="2" id="KW-0539">Nucleus</keyword>
<sequence length="446" mass="47197">MAGKQATANPLVIGGKTLDSANNVQLHPIVLLTISDYITRRTIRQQSGAIVGGIIGQQNGRDITLESAYECRLADADNEASPLDGDWFLERLSMFKEVHKVPALDLTAIFMIGPVEGPQPAHLAILQQVQQLTSTDNTLLLLFHPDLVENLAGGKLPISLYEPVQDQEDGQTQTRFRELNFEIETDDAEMISVDFVAKGAANATAVPRAGDAGSANVSKKVKGKGKGKETDSEEPEAASTTAPPVSTLSAEDEELISSLNAKVNAIKMLDERITLLRSYLESLPKSHLTSPDEPASTVAQNVGGGDDSETSSIGAAINHPLLRSMNALLSRLPLLAPPPPSSTSDSTDPTQNITALAHANIQQTQDVQLTALLTQLTSSVADVQALAEKFSTVQRERTNRDRASHRGGGPGRYGSDLGGGPGGRRGGRGSGGDGGGRGLMIETDVY</sequence>
<comment type="similarity">
    <text evidence="1 2">Belongs to the peptidase M67A family. CSN6 subfamily.</text>
</comment>
<name>A0A6J3M297_9PEZI</name>
<dbReference type="InterPro" id="IPR033859">
    <property type="entry name" value="MPN_CSN6"/>
</dbReference>
<accession>A0A6J3M297</accession>
<feature type="region of interest" description="Disordered" evidence="3">
    <location>
        <begin position="207"/>
        <end position="249"/>
    </location>
</feature>
<dbReference type="AlphaFoldDB" id="A0A6J3M297"/>
<evidence type="ECO:0000256" key="1">
    <source>
        <dbReference type="ARBA" id="ARBA00010893"/>
    </source>
</evidence>
<dbReference type="RefSeq" id="XP_033459069.1">
    <property type="nucleotide sequence ID" value="XM_033604954.1"/>
</dbReference>
<reference evidence="5" key="1">
    <citation type="submission" date="2020-01" db="EMBL/GenBank/DDBJ databases">
        <authorList>
            <consortium name="DOE Joint Genome Institute"/>
            <person name="Haridas S."/>
            <person name="Albert R."/>
            <person name="Binder M."/>
            <person name="Bloem J."/>
            <person name="Labutti K."/>
            <person name="Salamov A."/>
            <person name="Andreopoulos B."/>
            <person name="Baker S.E."/>
            <person name="Barry K."/>
            <person name="Bills G."/>
            <person name="Bluhm B.H."/>
            <person name="Cannon C."/>
            <person name="Castanera R."/>
            <person name="Culley D.E."/>
            <person name="Daum C."/>
            <person name="Ezra D."/>
            <person name="Gonzalez J.B."/>
            <person name="Henrissat B."/>
            <person name="Kuo A."/>
            <person name="Liang C."/>
            <person name="Lipzen A."/>
            <person name="Lutzoni F."/>
            <person name="Magnuson J."/>
            <person name="Mondo S."/>
            <person name="Nolan M."/>
            <person name="Ohm R."/>
            <person name="Pangilinan J."/>
            <person name="Park H.-J."/>
            <person name="Ramirez L."/>
            <person name="Alfaro M."/>
            <person name="Sun H."/>
            <person name="Tritt A."/>
            <person name="Yoshinaga Y."/>
            <person name="Zwiers L.-H."/>
            <person name="Turgeon B.G."/>
            <person name="Goodwin S.B."/>
            <person name="Spatafora J.W."/>
            <person name="Crous P.W."/>
            <person name="Grigoriev I.V."/>
        </authorList>
    </citation>
    <scope>NUCLEOTIDE SEQUENCE</scope>
    <source>
        <strain evidence="5">CBS 342.82</strain>
    </source>
</reference>
<dbReference type="PANTHER" id="PTHR10540:SF8">
    <property type="entry name" value="COP9 SIGNALOSOME COMPLEX SUBUNIT 6"/>
    <property type="match status" value="1"/>
</dbReference>
<evidence type="ECO:0000256" key="3">
    <source>
        <dbReference type="SAM" id="MobiDB-lite"/>
    </source>
</evidence>
<comment type="function">
    <text evidence="2">Component of the COP9 signalosome complex (CSN), a complex involved in various cellular and developmental processes.</text>
</comment>
<reference evidence="5" key="3">
    <citation type="submission" date="2025-08" db="UniProtKB">
        <authorList>
            <consortium name="RefSeq"/>
        </authorList>
    </citation>
    <scope>IDENTIFICATION</scope>
    <source>
        <strain evidence="5">CBS 342.82</strain>
    </source>
</reference>
<dbReference type="OrthoDB" id="1378at2759"/>
<dbReference type="GO" id="GO:0005737">
    <property type="term" value="C:cytoplasm"/>
    <property type="evidence" value="ECO:0007669"/>
    <property type="project" value="UniProtKB-SubCell"/>
</dbReference>
<reference evidence="5" key="2">
    <citation type="submission" date="2020-04" db="EMBL/GenBank/DDBJ databases">
        <authorList>
            <consortium name="NCBI Genome Project"/>
        </authorList>
    </citation>
    <scope>NUCLEOTIDE SEQUENCE</scope>
    <source>
        <strain evidence="5">CBS 342.82</strain>
    </source>
</reference>
<feature type="compositionally biased region" description="Basic and acidic residues" evidence="3">
    <location>
        <begin position="394"/>
        <end position="404"/>
    </location>
</feature>
<dbReference type="Gene3D" id="3.40.140.10">
    <property type="entry name" value="Cytidine Deaminase, domain 2"/>
    <property type="match status" value="1"/>
</dbReference>